<organism evidence="2 3">
    <name type="scientific">Reticulibacter mediterranei</name>
    <dbReference type="NCBI Taxonomy" id="2778369"/>
    <lineage>
        <taxon>Bacteria</taxon>
        <taxon>Bacillati</taxon>
        <taxon>Chloroflexota</taxon>
        <taxon>Ktedonobacteria</taxon>
        <taxon>Ktedonobacterales</taxon>
        <taxon>Reticulibacteraceae</taxon>
        <taxon>Reticulibacter</taxon>
    </lineage>
</organism>
<evidence type="ECO:0000313" key="2">
    <source>
        <dbReference type="EMBL" id="GHO98693.1"/>
    </source>
</evidence>
<feature type="region of interest" description="Disordered" evidence="1">
    <location>
        <begin position="54"/>
        <end position="81"/>
    </location>
</feature>
<dbReference type="EMBL" id="BNJK01000002">
    <property type="protein sequence ID" value="GHO98693.1"/>
    <property type="molecule type" value="Genomic_DNA"/>
</dbReference>
<reference evidence="2" key="1">
    <citation type="submission" date="2020-10" db="EMBL/GenBank/DDBJ databases">
        <title>Taxonomic study of unclassified bacteria belonging to the class Ktedonobacteria.</title>
        <authorList>
            <person name="Yabe S."/>
            <person name="Wang C.M."/>
            <person name="Zheng Y."/>
            <person name="Sakai Y."/>
            <person name="Cavaletti L."/>
            <person name="Monciardini P."/>
            <person name="Donadio S."/>
        </authorList>
    </citation>
    <scope>NUCLEOTIDE SEQUENCE</scope>
    <source>
        <strain evidence="2">ID150040</strain>
    </source>
</reference>
<gene>
    <name evidence="2" type="ORF">KSF_087410</name>
</gene>
<dbReference type="Proteomes" id="UP000597444">
    <property type="component" value="Unassembled WGS sequence"/>
</dbReference>
<evidence type="ECO:0000313" key="3">
    <source>
        <dbReference type="Proteomes" id="UP000597444"/>
    </source>
</evidence>
<comment type="caution">
    <text evidence="2">The sequence shown here is derived from an EMBL/GenBank/DDBJ whole genome shotgun (WGS) entry which is preliminary data.</text>
</comment>
<accession>A0A8J3N7K2</accession>
<name>A0A8J3N7K2_9CHLR</name>
<evidence type="ECO:0000256" key="1">
    <source>
        <dbReference type="SAM" id="MobiDB-lite"/>
    </source>
</evidence>
<proteinExistence type="predicted"/>
<sequence>MKGNRSEEGTGNQGKYWSVLHKSEQESFLAMDTGTSLAQTTQTYQERRVLAFPSSSMVGHAEISEAEARNKKQTGRECPAQ</sequence>
<keyword evidence="3" id="KW-1185">Reference proteome</keyword>
<dbReference type="AlphaFoldDB" id="A0A8J3N7K2"/>
<protein>
    <submittedName>
        <fullName evidence="2">Uncharacterized protein</fullName>
    </submittedName>
</protein>